<gene>
    <name evidence="3" type="ORF">COX60_01570</name>
</gene>
<dbReference type="Gene3D" id="3.20.20.80">
    <property type="entry name" value="Glycosidases"/>
    <property type="match status" value="1"/>
</dbReference>
<dbReference type="InterPro" id="IPR051923">
    <property type="entry name" value="Glycosyl_Hydrolase_39"/>
</dbReference>
<accession>A0A2M7W497</accession>
<dbReference type="EMBL" id="PFQF01000027">
    <property type="protein sequence ID" value="PJA20463.1"/>
    <property type="molecule type" value="Genomic_DNA"/>
</dbReference>
<feature type="compositionally biased region" description="Pro residues" evidence="1">
    <location>
        <begin position="381"/>
        <end position="390"/>
    </location>
</feature>
<sequence length="664" mass="74300">MGITLFKTEKQKKQILISLFVLIIALAGLLAIVNQFILKADTVNQNYFTQDQIGVYGLMNKKQADELGVEWTRHPLKWEDYETNKVLFDQYFEQTKGMKMKVILTVRSVHSLKTNCPSWAPKRELSCPPKDIKEYKAFIREIVQKYKSVVAAWQFENEPFSGASHFWAEAKLGQIDSLIELTKTASEIVREEDPGKIILSPSLAFGGKITFDDQLNPDFSNTSALITRAWKEAIDPNFRRFTKENCGYFDAVDVHLYHTVDSIKNRVKWVNNALSASNCNGKELWTTETAGPQLDNISQADNTFYQEQADEIPLRFKALYDAGIKRAIYFHYRDNIKEGGDVIFATLGLKDVNNTNKPAFLAFKNYVAGLSTVTTTAILPPSTPSIPPTHPVTTITTRSVTTTTTRPIITTTTTKPVTTTTTRPVTTTTIVPATTTQAPTVLTAPNVGNHKSYYYLPANTNFTLSTTIDFKAGWNMLSFGYIPTREALPTLSPYSGIFTSIPLNFRVAYKYISALNNYQDILSENSILPFGNAVWVYSQTNRTAKATDNVSKIQSLNTIQADAIEIPLNSNPYPWTMVGNPYIKDIPFDDSHIFIKLSNGQMTKISDALNSGIVAKSWAFDSTTNNYQELVPNTSILLIHQGFWIKTNQTGAKLLISPVVVNPS</sequence>
<keyword evidence="2" id="KW-0472">Membrane</keyword>
<feature type="transmembrane region" description="Helical" evidence="2">
    <location>
        <begin position="15"/>
        <end position="38"/>
    </location>
</feature>
<dbReference type="AlphaFoldDB" id="A0A2M7W497"/>
<evidence type="ECO:0000256" key="1">
    <source>
        <dbReference type="SAM" id="MobiDB-lite"/>
    </source>
</evidence>
<dbReference type="GO" id="GO:0004553">
    <property type="term" value="F:hydrolase activity, hydrolyzing O-glycosyl compounds"/>
    <property type="evidence" value="ECO:0007669"/>
    <property type="project" value="TreeGrafter"/>
</dbReference>
<evidence type="ECO:0000313" key="4">
    <source>
        <dbReference type="Proteomes" id="UP000230137"/>
    </source>
</evidence>
<dbReference type="Proteomes" id="UP000230137">
    <property type="component" value="Unassembled WGS sequence"/>
</dbReference>
<comment type="caution">
    <text evidence="3">The sequence shown here is derived from an EMBL/GenBank/DDBJ whole genome shotgun (WGS) entry which is preliminary data.</text>
</comment>
<dbReference type="SUPFAM" id="SSF51445">
    <property type="entry name" value="(Trans)glycosidases"/>
    <property type="match status" value="1"/>
</dbReference>
<name>A0A2M7W497_9BACT</name>
<dbReference type="InterPro" id="IPR017853">
    <property type="entry name" value="GH"/>
</dbReference>
<reference evidence="4" key="1">
    <citation type="submission" date="2017-09" db="EMBL/GenBank/DDBJ databases">
        <title>Depth-based differentiation of microbial function through sediment-hosted aquifers and enrichment of novel symbionts in the deep terrestrial subsurface.</title>
        <authorList>
            <person name="Probst A.J."/>
            <person name="Ladd B."/>
            <person name="Jarett J.K."/>
            <person name="Geller-Mcgrath D.E."/>
            <person name="Sieber C.M.K."/>
            <person name="Emerson J.B."/>
            <person name="Anantharaman K."/>
            <person name="Thomas B.C."/>
            <person name="Malmstrom R."/>
            <person name="Stieglmeier M."/>
            <person name="Klingl A."/>
            <person name="Woyke T."/>
            <person name="Ryan C.M."/>
            <person name="Banfield J.F."/>
        </authorList>
    </citation>
    <scope>NUCLEOTIDE SEQUENCE [LARGE SCALE GENOMIC DNA]</scope>
</reference>
<proteinExistence type="predicted"/>
<keyword evidence="2" id="KW-1133">Transmembrane helix</keyword>
<protein>
    <submittedName>
        <fullName evidence="3">Uncharacterized protein</fullName>
    </submittedName>
</protein>
<feature type="compositionally biased region" description="Low complexity" evidence="1">
    <location>
        <begin position="391"/>
        <end position="401"/>
    </location>
</feature>
<evidence type="ECO:0000256" key="2">
    <source>
        <dbReference type="SAM" id="Phobius"/>
    </source>
</evidence>
<organism evidence="3 4">
    <name type="scientific">Candidatus Berkelbacteria bacterium CG_4_10_14_0_2_um_filter_35_9_33_12</name>
    <dbReference type="NCBI Taxonomy" id="1974499"/>
    <lineage>
        <taxon>Bacteria</taxon>
        <taxon>Candidatus Berkelbacteria</taxon>
    </lineage>
</organism>
<dbReference type="PANTHER" id="PTHR12631">
    <property type="entry name" value="ALPHA-L-IDURONIDASE"/>
    <property type="match status" value="1"/>
</dbReference>
<keyword evidence="2" id="KW-0812">Transmembrane</keyword>
<feature type="region of interest" description="Disordered" evidence="1">
    <location>
        <begin position="381"/>
        <end position="401"/>
    </location>
</feature>
<evidence type="ECO:0000313" key="3">
    <source>
        <dbReference type="EMBL" id="PJA20463.1"/>
    </source>
</evidence>
<dbReference type="PANTHER" id="PTHR12631:SF10">
    <property type="entry name" value="BETA-XYLOSIDASE-LIKE PROTEIN-RELATED"/>
    <property type="match status" value="1"/>
</dbReference>